<accession>W4K5T6</accession>
<proteinExistence type="inferred from homology"/>
<feature type="active site" description="Proton acceptor" evidence="10">
    <location>
        <position position="72"/>
    </location>
</feature>
<keyword evidence="18" id="KW-1185">Reference proteome</keyword>
<feature type="binding site" evidence="11">
    <location>
        <position position="73"/>
    </location>
    <ligand>
        <name>Ca(2+)</name>
        <dbReference type="ChEBI" id="CHEBI:29108"/>
        <label>1</label>
    </ligand>
</feature>
<dbReference type="InterPro" id="IPR024589">
    <property type="entry name" value="Ligninase_C"/>
</dbReference>
<dbReference type="GO" id="GO:0042744">
    <property type="term" value="P:hydrogen peroxide catabolic process"/>
    <property type="evidence" value="ECO:0007669"/>
    <property type="project" value="TreeGrafter"/>
</dbReference>
<evidence type="ECO:0000256" key="15">
    <source>
        <dbReference type="SAM" id="MobiDB-lite"/>
    </source>
</evidence>
<keyword evidence="4 11" id="KW-0479">Metal-binding</keyword>
<evidence type="ECO:0000256" key="3">
    <source>
        <dbReference type="ARBA" id="ARBA00022617"/>
    </source>
</evidence>
<evidence type="ECO:0000256" key="12">
    <source>
        <dbReference type="PIRSR" id="PIRSR601621-3"/>
    </source>
</evidence>
<feature type="binding site" evidence="11">
    <location>
        <position position="89"/>
    </location>
    <ligand>
        <name>Ca(2+)</name>
        <dbReference type="ChEBI" id="CHEBI:29108"/>
        <label>1</label>
    </ligand>
</feature>
<dbReference type="EC" id="1.11.1.-" evidence="14"/>
<feature type="binding site" evidence="11">
    <location>
        <position position="87"/>
    </location>
    <ligand>
        <name>Ca(2+)</name>
        <dbReference type="ChEBI" id="CHEBI:29108"/>
        <label>1</label>
    </ligand>
</feature>
<dbReference type="Pfam" id="PF11895">
    <property type="entry name" value="Peroxidase_ext"/>
    <property type="match status" value="1"/>
</dbReference>
<comment type="cofactor">
    <cofactor evidence="11">
        <name>heme b</name>
        <dbReference type="ChEBI" id="CHEBI:60344"/>
    </cofactor>
    <text evidence="11">Binds 1 heme b (iron(II)-protoporphyrin IX) group per subunit.</text>
</comment>
<dbReference type="SUPFAM" id="SSF48113">
    <property type="entry name" value="Heme-dependent peroxidases"/>
    <property type="match status" value="1"/>
</dbReference>
<dbReference type="InterPro" id="IPR010255">
    <property type="entry name" value="Haem_peroxidase_sf"/>
</dbReference>
<evidence type="ECO:0000256" key="7">
    <source>
        <dbReference type="ARBA" id="ARBA00023004"/>
    </source>
</evidence>
<dbReference type="GO" id="GO:0046872">
    <property type="term" value="F:metal ion binding"/>
    <property type="evidence" value="ECO:0007669"/>
    <property type="project" value="UniProtKB-UniRule"/>
</dbReference>
<dbReference type="PANTHER" id="PTHR31356:SF66">
    <property type="entry name" value="CATALASE-PEROXIDASE"/>
    <property type="match status" value="1"/>
</dbReference>
<feature type="disulfide bond" evidence="13">
    <location>
        <begin position="59"/>
        <end position="143"/>
    </location>
</feature>
<evidence type="ECO:0000256" key="11">
    <source>
        <dbReference type="PIRSR" id="PIRSR601621-2"/>
    </source>
</evidence>
<dbReference type="EMBL" id="KI925459">
    <property type="protein sequence ID" value="ETW80401.1"/>
    <property type="molecule type" value="Genomic_DNA"/>
</dbReference>
<dbReference type="InterPro" id="IPR044831">
    <property type="entry name" value="Ccp1-like"/>
</dbReference>
<dbReference type="CDD" id="cd00692">
    <property type="entry name" value="ligninase"/>
    <property type="match status" value="1"/>
</dbReference>
<dbReference type="PRINTS" id="PR00458">
    <property type="entry name" value="PEROXIDASE"/>
</dbReference>
<evidence type="ECO:0000256" key="14">
    <source>
        <dbReference type="RuleBase" id="RU363051"/>
    </source>
</evidence>
<dbReference type="PRINTS" id="PR00462">
    <property type="entry name" value="LIGNINASE"/>
</dbReference>
<evidence type="ECO:0000256" key="1">
    <source>
        <dbReference type="ARBA" id="ARBA00006089"/>
    </source>
</evidence>
<reference evidence="17 18" key="1">
    <citation type="journal article" date="2012" name="New Phytol.">
        <title>Insight into trade-off between wood decay and parasitism from the genome of a fungal forest pathogen.</title>
        <authorList>
            <person name="Olson A."/>
            <person name="Aerts A."/>
            <person name="Asiegbu F."/>
            <person name="Belbahri L."/>
            <person name="Bouzid O."/>
            <person name="Broberg A."/>
            <person name="Canback B."/>
            <person name="Coutinho P.M."/>
            <person name="Cullen D."/>
            <person name="Dalman K."/>
            <person name="Deflorio G."/>
            <person name="van Diepen L.T."/>
            <person name="Dunand C."/>
            <person name="Duplessis S."/>
            <person name="Durling M."/>
            <person name="Gonthier P."/>
            <person name="Grimwood J."/>
            <person name="Fossdal C.G."/>
            <person name="Hansson D."/>
            <person name="Henrissat B."/>
            <person name="Hietala A."/>
            <person name="Himmelstrand K."/>
            <person name="Hoffmeister D."/>
            <person name="Hogberg N."/>
            <person name="James T.Y."/>
            <person name="Karlsson M."/>
            <person name="Kohler A."/>
            <person name="Kues U."/>
            <person name="Lee Y.H."/>
            <person name="Lin Y.C."/>
            <person name="Lind M."/>
            <person name="Lindquist E."/>
            <person name="Lombard V."/>
            <person name="Lucas S."/>
            <person name="Lunden K."/>
            <person name="Morin E."/>
            <person name="Murat C."/>
            <person name="Park J."/>
            <person name="Raffaello T."/>
            <person name="Rouze P."/>
            <person name="Salamov A."/>
            <person name="Schmutz J."/>
            <person name="Solheim H."/>
            <person name="Stahlberg J."/>
            <person name="Velez H."/>
            <person name="de Vries R.P."/>
            <person name="Wiebenga A."/>
            <person name="Woodward S."/>
            <person name="Yakovlev I."/>
            <person name="Garbelotto M."/>
            <person name="Martin F."/>
            <person name="Grigoriev I.V."/>
            <person name="Stenlid J."/>
        </authorList>
    </citation>
    <scope>NUCLEOTIDE SEQUENCE [LARGE SCALE GENOMIC DNA]</scope>
    <source>
        <strain evidence="17 18">TC 32-1</strain>
    </source>
</reference>
<name>W4K5T6_HETIT</name>
<dbReference type="Gene3D" id="1.10.420.10">
    <property type="entry name" value="Peroxidase, domain 2"/>
    <property type="match status" value="1"/>
</dbReference>
<feature type="binding site" evidence="11">
    <location>
        <position position="223"/>
    </location>
    <ligand>
        <name>Ca(2+)</name>
        <dbReference type="ChEBI" id="CHEBI:29108"/>
        <label>2</label>
    </ligand>
</feature>
<dbReference type="RefSeq" id="XP_009547158.1">
    <property type="nucleotide sequence ID" value="XM_009548863.1"/>
</dbReference>
<evidence type="ECO:0000256" key="10">
    <source>
        <dbReference type="PIRSR" id="PIRSR601621-1"/>
    </source>
</evidence>
<dbReference type="Gene3D" id="1.10.520.10">
    <property type="match status" value="1"/>
</dbReference>
<dbReference type="KEGG" id="hir:HETIRDRAFT_181069"/>
<keyword evidence="11 14" id="KW-0106">Calcium</keyword>
<keyword evidence="2 14" id="KW-0575">Peroxidase</keyword>
<keyword evidence="7 11" id="KW-0408">Iron</keyword>
<dbReference type="SMR" id="W4K5T6"/>
<gene>
    <name evidence="17" type="primary">gpx1</name>
    <name evidence="17" type="ORF">HETIRDRAFT_181069</name>
</gene>
<feature type="binding site" evidence="11">
    <location>
        <position position="91"/>
    </location>
    <ligand>
        <name>Ca(2+)</name>
        <dbReference type="ChEBI" id="CHEBI:29108"/>
        <label>1</label>
    </ligand>
</feature>
<dbReference type="InterPro" id="IPR019794">
    <property type="entry name" value="Peroxidases_AS"/>
</dbReference>
<evidence type="ECO:0000313" key="18">
    <source>
        <dbReference type="Proteomes" id="UP000030671"/>
    </source>
</evidence>
<evidence type="ECO:0000256" key="9">
    <source>
        <dbReference type="ARBA" id="ARBA00023180"/>
    </source>
</evidence>
<dbReference type="PROSITE" id="PS00436">
    <property type="entry name" value="PEROXIDASE_2"/>
    <property type="match status" value="1"/>
</dbReference>
<dbReference type="GO" id="GO:0020037">
    <property type="term" value="F:heme binding"/>
    <property type="evidence" value="ECO:0007669"/>
    <property type="project" value="UniProtKB-UniRule"/>
</dbReference>
<feature type="domain" description="Plant heme peroxidase family profile" evidence="16">
    <location>
        <begin position="67"/>
        <end position="341"/>
    </location>
</feature>
<evidence type="ECO:0000256" key="8">
    <source>
        <dbReference type="ARBA" id="ARBA00023157"/>
    </source>
</evidence>
<keyword evidence="6 14" id="KW-0560">Oxidoreductase</keyword>
<dbReference type="HOGENOM" id="CLU_041038_0_1_1"/>
<keyword evidence="3 11" id="KW-0349">Heme</keyword>
<dbReference type="Proteomes" id="UP000030671">
    <property type="component" value="Unassembled WGS sequence"/>
</dbReference>
<keyword evidence="9" id="KW-0325">Glycoprotein</keyword>
<dbReference type="PROSITE" id="PS50873">
    <property type="entry name" value="PEROXIDASE_4"/>
    <property type="match status" value="1"/>
</dbReference>
<dbReference type="eggNOG" id="ENOG502QT8W">
    <property type="taxonomic scope" value="Eukaryota"/>
</dbReference>
<dbReference type="Pfam" id="PF00141">
    <property type="entry name" value="peroxidase"/>
    <property type="match status" value="1"/>
</dbReference>
<feature type="disulfide bond" evidence="13">
    <location>
        <begin position="40"/>
        <end position="308"/>
    </location>
</feature>
<keyword evidence="8 13" id="KW-1015">Disulfide bond</keyword>
<dbReference type="InParanoid" id="W4K5T6"/>
<feature type="site" description="Transition state stabilizer" evidence="12">
    <location>
        <position position="68"/>
    </location>
</feature>
<feature type="signal peptide" evidence="14">
    <location>
        <begin position="1"/>
        <end position="21"/>
    </location>
</feature>
<evidence type="ECO:0000256" key="6">
    <source>
        <dbReference type="ARBA" id="ARBA00023002"/>
    </source>
</evidence>
<dbReference type="GO" id="GO:0034599">
    <property type="term" value="P:cellular response to oxidative stress"/>
    <property type="evidence" value="ECO:0007669"/>
    <property type="project" value="InterPro"/>
</dbReference>
<dbReference type="GO" id="GO:0000302">
    <property type="term" value="P:response to reactive oxygen species"/>
    <property type="evidence" value="ECO:0007669"/>
    <property type="project" value="TreeGrafter"/>
</dbReference>
<feature type="binding site" description="axial binding residue" evidence="11">
    <location>
        <position position="198"/>
    </location>
    <ligand>
        <name>heme b</name>
        <dbReference type="ChEBI" id="CHEBI:60344"/>
    </ligand>
    <ligandPart>
        <name>Fe</name>
        <dbReference type="ChEBI" id="CHEBI:18248"/>
    </ligandPart>
</feature>
<evidence type="ECO:0000256" key="4">
    <source>
        <dbReference type="ARBA" id="ARBA00022723"/>
    </source>
</evidence>
<feature type="chain" id="PRO_5006994343" description="Peroxidase" evidence="14">
    <location>
        <begin position="22"/>
        <end position="348"/>
    </location>
</feature>
<feature type="binding site" evidence="11">
    <location>
        <position position="199"/>
    </location>
    <ligand>
        <name>Ca(2+)</name>
        <dbReference type="ChEBI" id="CHEBI:29108"/>
        <label>2</label>
    </ligand>
</feature>
<dbReference type="GeneID" id="20668562"/>
<comment type="cofactor">
    <cofactor evidence="11 14">
        <name>Ca(2+)</name>
        <dbReference type="ChEBI" id="CHEBI:29108"/>
    </cofactor>
    <text evidence="11 14">Binds 2 calcium ions per subunit.</text>
</comment>
<protein>
    <recommendedName>
        <fullName evidence="14">Peroxidase</fullName>
        <ecNumber evidence="14">1.11.1.-</ecNumber>
    </recommendedName>
</protein>
<evidence type="ECO:0000313" key="17">
    <source>
        <dbReference type="EMBL" id="ETW80401.1"/>
    </source>
</evidence>
<dbReference type="InterPro" id="IPR019793">
    <property type="entry name" value="Peroxidases_heam-ligand_BS"/>
</dbReference>
<evidence type="ECO:0000256" key="13">
    <source>
        <dbReference type="PIRSR" id="PIRSR601621-4"/>
    </source>
</evidence>
<feature type="disulfide bond" evidence="13">
    <location>
        <begin position="272"/>
        <end position="337"/>
    </location>
</feature>
<dbReference type="InterPro" id="IPR002016">
    <property type="entry name" value="Haem_peroxidase"/>
</dbReference>
<feature type="binding site" evidence="11">
    <location>
        <position position="216"/>
    </location>
    <ligand>
        <name>Ca(2+)</name>
        <dbReference type="ChEBI" id="CHEBI:29108"/>
        <label>2</label>
    </ligand>
</feature>
<organism evidence="17 18">
    <name type="scientific">Heterobasidion irregulare (strain TC 32-1)</name>
    <dbReference type="NCBI Taxonomy" id="747525"/>
    <lineage>
        <taxon>Eukaryota</taxon>
        <taxon>Fungi</taxon>
        <taxon>Dikarya</taxon>
        <taxon>Basidiomycota</taxon>
        <taxon>Agaricomycotina</taxon>
        <taxon>Agaricomycetes</taxon>
        <taxon>Russulales</taxon>
        <taxon>Bondarzewiaceae</taxon>
        <taxon>Heterobasidion</taxon>
        <taxon>Heterobasidion annosum species complex</taxon>
    </lineage>
</organism>
<feature type="binding site" evidence="11">
    <location>
        <position position="218"/>
    </location>
    <ligand>
        <name>Ca(2+)</name>
        <dbReference type="ChEBI" id="CHEBI:29108"/>
        <label>2</label>
    </ligand>
</feature>
<dbReference type="AlphaFoldDB" id="W4K5T6"/>
<evidence type="ECO:0000259" key="16">
    <source>
        <dbReference type="PROSITE" id="PS50873"/>
    </source>
</evidence>
<dbReference type="PROSITE" id="PS00435">
    <property type="entry name" value="PEROXIDASE_1"/>
    <property type="match status" value="1"/>
</dbReference>
<feature type="region of interest" description="Disordered" evidence="15">
    <location>
        <begin position="323"/>
        <end position="348"/>
    </location>
</feature>
<dbReference type="PANTHER" id="PTHR31356">
    <property type="entry name" value="THYLAKOID LUMENAL 29 KDA PROTEIN, CHLOROPLASTIC-RELATED"/>
    <property type="match status" value="1"/>
</dbReference>
<sequence length="348" mass="37440">MAFNIPTLLFAAFAFSSLAHAAITPRVECADGSITTNKACCPLFSLRDQLQRDFFEGECDFESRGSLRLAFHDAVGYSLSNPNGGGGADGSIMQFASIENAYDANLGIDEIVNAQLQFLATHNVSLSYGDFIQFASAVGLTNCPGAPTLDFYLGRPDAKAAAPDDTVPEPFHTPDIILARMADVGFTPNEVVALLASHTMATSKEVDETIAALPFDSTPATFDTQFYLESLLNGTMYPGADGKNFGQEMSPFGGVIRITSDYLLARDSRTACQWQGMIKNQSRMQSAFKAAMKKLSLVGQNELSLIDCSEVILPAARVNDSPHFPHGTSEKDVDQSCNMPFPDLPTTA</sequence>
<comment type="similarity">
    <text evidence="1 14">Belongs to the peroxidase family. Ligninase subfamily.</text>
</comment>
<dbReference type="OrthoDB" id="2113341at2759"/>
<evidence type="ECO:0000256" key="2">
    <source>
        <dbReference type="ARBA" id="ARBA00022559"/>
    </source>
</evidence>
<evidence type="ECO:0000256" key="5">
    <source>
        <dbReference type="ARBA" id="ARBA00022729"/>
    </source>
</evidence>
<keyword evidence="5 14" id="KW-0732">Signal</keyword>
<dbReference type="InterPro" id="IPR001621">
    <property type="entry name" value="Ligninase"/>
</dbReference>
<feature type="disulfide bond" evidence="13">
    <location>
        <begin position="29"/>
        <end position="41"/>
    </location>
</feature>
<dbReference type="GO" id="GO:0004601">
    <property type="term" value="F:peroxidase activity"/>
    <property type="evidence" value="ECO:0007669"/>
    <property type="project" value="UniProtKB-KW"/>
</dbReference>